<dbReference type="EMBL" id="CADIJS010000002">
    <property type="protein sequence ID" value="CAB3704987.1"/>
    <property type="molecule type" value="Genomic_DNA"/>
</dbReference>
<evidence type="ECO:0000313" key="5">
    <source>
        <dbReference type="Proteomes" id="UP000494116"/>
    </source>
</evidence>
<protein>
    <recommendedName>
        <fullName evidence="6">DUF1376 domain-containing protein</fullName>
    </recommendedName>
</protein>
<reference evidence="4 5" key="1">
    <citation type="submission" date="2020-04" db="EMBL/GenBank/DDBJ databases">
        <authorList>
            <person name="De Canck E."/>
        </authorList>
    </citation>
    <scope>NUCLEOTIDE SEQUENCE [LARGE SCALE GENOMIC DNA]</scope>
    <source>
        <strain evidence="3 4">LMG 1861</strain>
        <strain evidence="2 5">LMG 1873</strain>
    </source>
</reference>
<proteinExistence type="predicted"/>
<evidence type="ECO:0000313" key="4">
    <source>
        <dbReference type="Proteomes" id="UP000494105"/>
    </source>
</evidence>
<dbReference type="AlphaFoldDB" id="A0A6S7DE65"/>
<keyword evidence="5" id="KW-1185">Reference proteome</keyword>
<sequence length="276" mass="30516">MNYYSHNIGDYAQATMHLSLIEDAIYSRLLRRYYAEEQPIKDDLQQVCRWVGARSEEERAAVPMILQEFFELVDGAWRNKRADSEIAAYQQKAKTNRDNGKAGGRPKKKPNETQSVSDGLPEETQADAKANPDGGQTEPSRNPNQEPRTKNYSVPSGTGGTPPQPPTDADKIFALGLPLLISAGQPEKQARSMLGMFRKGHDDAEIVRAIQQCVDDQAIEPVAYLQRVLRSGAARASRPQSAAQRRASWNEEMGASLSRGVPQPEIDMGVIDVTAH</sequence>
<evidence type="ECO:0000256" key="1">
    <source>
        <dbReference type="SAM" id="MobiDB-lite"/>
    </source>
</evidence>
<evidence type="ECO:0000313" key="2">
    <source>
        <dbReference type="EMBL" id="CAB3704987.1"/>
    </source>
</evidence>
<dbReference type="Proteomes" id="UP000494116">
    <property type="component" value="Unassembled WGS sequence"/>
</dbReference>
<evidence type="ECO:0008006" key="6">
    <source>
        <dbReference type="Google" id="ProtNLM"/>
    </source>
</evidence>
<gene>
    <name evidence="3" type="ORF">LMG1861_03756</name>
    <name evidence="2" type="ORF">LMG1873_02880</name>
</gene>
<organism evidence="3 4">
    <name type="scientific">Achromobacter piechaudii</name>
    <dbReference type="NCBI Taxonomy" id="72556"/>
    <lineage>
        <taxon>Bacteria</taxon>
        <taxon>Pseudomonadati</taxon>
        <taxon>Pseudomonadota</taxon>
        <taxon>Betaproteobacteria</taxon>
        <taxon>Burkholderiales</taxon>
        <taxon>Alcaligenaceae</taxon>
        <taxon>Achromobacter</taxon>
    </lineage>
</organism>
<feature type="compositionally biased region" description="Polar residues" evidence="1">
    <location>
        <begin position="137"/>
        <end position="154"/>
    </location>
</feature>
<evidence type="ECO:0000313" key="3">
    <source>
        <dbReference type="EMBL" id="CAB3890100.1"/>
    </source>
</evidence>
<dbReference type="Proteomes" id="UP000494105">
    <property type="component" value="Unassembled WGS sequence"/>
</dbReference>
<feature type="region of interest" description="Disordered" evidence="1">
    <location>
        <begin position="89"/>
        <end position="170"/>
    </location>
</feature>
<accession>A0A6S7DE65</accession>
<dbReference type="InterPro" id="IPR010781">
    <property type="entry name" value="DUF1376"/>
</dbReference>
<dbReference type="RefSeq" id="WP_061302520.1">
    <property type="nucleotide sequence ID" value="NZ_CADIJS010000002.1"/>
</dbReference>
<name>A0A6S7DE65_9BURK</name>
<dbReference type="Pfam" id="PF07120">
    <property type="entry name" value="DUF1376"/>
    <property type="match status" value="1"/>
</dbReference>
<dbReference type="EMBL" id="CADILD010000002">
    <property type="protein sequence ID" value="CAB3890100.1"/>
    <property type="molecule type" value="Genomic_DNA"/>
</dbReference>